<dbReference type="Proteomes" id="UP000007801">
    <property type="component" value="Unassembled WGS sequence"/>
</dbReference>
<gene>
    <name evidence="2" type="primary">Dana\GF26466</name>
    <name evidence="2" type="ORF">GF26466</name>
</gene>
<sequence>MKNIVIMFVAVITSAVVSYPVLNDPKPNTDEYLTTIHHSEIEIKPRPNIYPLFFNQIDDKAKEPSGTNSGSHLFSNSFGKVTNKATDIAETTRSIFEKEPITSIKRLLPIRLKFYPKPQGNEEVPKRPKELTVSVPRFKTDRKGKWVYNPWGVTYADAWRLTMPDIRAYNYDFNAKNVYKTKFPYDEVCFGRSTVYNTPPVTAWLSKRLKNLSGNNLLENKPLHVDLRLEIYLQGKSEACHTNQYVEYRPYLECAILRDMRMEYLMPMYPMIQIGNIWLYNVVIASALG</sequence>
<accession>A0A0P8ZLR6</accession>
<keyword evidence="3" id="KW-1185">Reference proteome</keyword>
<dbReference type="OrthoDB" id="7882950at2759"/>
<proteinExistence type="predicted"/>
<feature type="signal peptide" evidence="1">
    <location>
        <begin position="1"/>
        <end position="18"/>
    </location>
</feature>
<feature type="chain" id="PRO_5006154889" evidence="1">
    <location>
        <begin position="19"/>
        <end position="289"/>
    </location>
</feature>
<reference evidence="2 3" key="1">
    <citation type="journal article" date="2007" name="Nature">
        <title>Evolution of genes and genomes on the Drosophila phylogeny.</title>
        <authorList>
            <consortium name="Drosophila 12 Genomes Consortium"/>
            <person name="Clark A.G."/>
            <person name="Eisen M.B."/>
            <person name="Smith D.R."/>
            <person name="Bergman C.M."/>
            <person name="Oliver B."/>
            <person name="Markow T.A."/>
            <person name="Kaufman T.C."/>
            <person name="Kellis M."/>
            <person name="Gelbart W."/>
            <person name="Iyer V.N."/>
            <person name="Pollard D.A."/>
            <person name="Sackton T.B."/>
            <person name="Larracuente A.M."/>
            <person name="Singh N.D."/>
            <person name="Abad J.P."/>
            <person name="Abt D.N."/>
            <person name="Adryan B."/>
            <person name="Aguade M."/>
            <person name="Akashi H."/>
            <person name="Anderson W.W."/>
            <person name="Aquadro C.F."/>
            <person name="Ardell D.H."/>
            <person name="Arguello R."/>
            <person name="Artieri C.G."/>
            <person name="Barbash D.A."/>
            <person name="Barker D."/>
            <person name="Barsanti P."/>
            <person name="Batterham P."/>
            <person name="Batzoglou S."/>
            <person name="Begun D."/>
            <person name="Bhutkar A."/>
            <person name="Blanco E."/>
            <person name="Bosak S.A."/>
            <person name="Bradley R.K."/>
            <person name="Brand A.D."/>
            <person name="Brent M.R."/>
            <person name="Brooks A.N."/>
            <person name="Brown R.H."/>
            <person name="Butlin R.K."/>
            <person name="Caggese C."/>
            <person name="Calvi B.R."/>
            <person name="Bernardo de Carvalho A."/>
            <person name="Caspi A."/>
            <person name="Castrezana S."/>
            <person name="Celniker S.E."/>
            <person name="Chang J.L."/>
            <person name="Chapple C."/>
            <person name="Chatterji S."/>
            <person name="Chinwalla A."/>
            <person name="Civetta A."/>
            <person name="Clifton S.W."/>
            <person name="Comeron J.M."/>
            <person name="Costello J.C."/>
            <person name="Coyne J.A."/>
            <person name="Daub J."/>
            <person name="David R.G."/>
            <person name="Delcher A.L."/>
            <person name="Delehaunty K."/>
            <person name="Do C.B."/>
            <person name="Ebling H."/>
            <person name="Edwards K."/>
            <person name="Eickbush T."/>
            <person name="Evans J.D."/>
            <person name="Filipski A."/>
            <person name="Findeiss S."/>
            <person name="Freyhult E."/>
            <person name="Fulton L."/>
            <person name="Fulton R."/>
            <person name="Garcia A.C."/>
            <person name="Gardiner A."/>
            <person name="Garfield D.A."/>
            <person name="Garvin B.E."/>
            <person name="Gibson G."/>
            <person name="Gilbert D."/>
            <person name="Gnerre S."/>
            <person name="Godfrey J."/>
            <person name="Good R."/>
            <person name="Gotea V."/>
            <person name="Gravely B."/>
            <person name="Greenberg A.J."/>
            <person name="Griffiths-Jones S."/>
            <person name="Gross S."/>
            <person name="Guigo R."/>
            <person name="Gustafson E.A."/>
            <person name="Haerty W."/>
            <person name="Hahn M.W."/>
            <person name="Halligan D.L."/>
            <person name="Halpern A.L."/>
            <person name="Halter G.M."/>
            <person name="Han M.V."/>
            <person name="Heger A."/>
            <person name="Hillier L."/>
            <person name="Hinrichs A.S."/>
            <person name="Holmes I."/>
            <person name="Hoskins R.A."/>
            <person name="Hubisz M.J."/>
            <person name="Hultmark D."/>
            <person name="Huntley M.A."/>
            <person name="Jaffe D.B."/>
            <person name="Jagadeeshan S."/>
            <person name="Jeck W.R."/>
            <person name="Johnson J."/>
            <person name="Jones C.D."/>
            <person name="Jordan W.C."/>
            <person name="Karpen G.H."/>
            <person name="Kataoka E."/>
            <person name="Keightley P.D."/>
            <person name="Kheradpour P."/>
            <person name="Kirkness E.F."/>
            <person name="Koerich L.B."/>
            <person name="Kristiansen K."/>
            <person name="Kudrna D."/>
            <person name="Kulathinal R.J."/>
            <person name="Kumar S."/>
            <person name="Kwok R."/>
            <person name="Lander E."/>
            <person name="Langley C.H."/>
            <person name="Lapoint R."/>
            <person name="Lazzaro B.P."/>
            <person name="Lee S.J."/>
            <person name="Levesque L."/>
            <person name="Li R."/>
            <person name="Lin C.F."/>
            <person name="Lin M.F."/>
            <person name="Lindblad-Toh K."/>
            <person name="Llopart A."/>
            <person name="Long M."/>
            <person name="Low L."/>
            <person name="Lozovsky E."/>
            <person name="Lu J."/>
            <person name="Luo M."/>
            <person name="Machado C.A."/>
            <person name="Makalowski W."/>
            <person name="Marzo M."/>
            <person name="Matsuda M."/>
            <person name="Matzkin L."/>
            <person name="McAllister B."/>
            <person name="McBride C.S."/>
            <person name="McKernan B."/>
            <person name="McKernan K."/>
            <person name="Mendez-Lago M."/>
            <person name="Minx P."/>
            <person name="Mollenhauer M.U."/>
            <person name="Montooth K."/>
            <person name="Mount S.M."/>
            <person name="Mu X."/>
            <person name="Myers E."/>
            <person name="Negre B."/>
            <person name="Newfeld S."/>
            <person name="Nielsen R."/>
            <person name="Noor M.A."/>
            <person name="O'Grady P."/>
            <person name="Pachter L."/>
            <person name="Papaceit M."/>
            <person name="Parisi M.J."/>
            <person name="Parisi M."/>
            <person name="Parts L."/>
            <person name="Pedersen J.S."/>
            <person name="Pesole G."/>
            <person name="Phillippy A.M."/>
            <person name="Ponting C.P."/>
            <person name="Pop M."/>
            <person name="Porcelli D."/>
            <person name="Powell J.R."/>
            <person name="Prohaska S."/>
            <person name="Pruitt K."/>
            <person name="Puig M."/>
            <person name="Quesneville H."/>
            <person name="Ram K.R."/>
            <person name="Rand D."/>
            <person name="Rasmussen M.D."/>
            <person name="Reed L.K."/>
            <person name="Reenan R."/>
            <person name="Reily A."/>
            <person name="Remington K.A."/>
            <person name="Rieger T.T."/>
            <person name="Ritchie M.G."/>
            <person name="Robin C."/>
            <person name="Rogers Y.H."/>
            <person name="Rohde C."/>
            <person name="Rozas J."/>
            <person name="Rubenfield M.J."/>
            <person name="Ruiz A."/>
            <person name="Russo S."/>
            <person name="Salzberg S.L."/>
            <person name="Sanchez-Gracia A."/>
            <person name="Saranga D.J."/>
            <person name="Sato H."/>
            <person name="Schaeffer S.W."/>
            <person name="Schatz M.C."/>
            <person name="Schlenke T."/>
            <person name="Schwartz R."/>
            <person name="Segarra C."/>
            <person name="Singh R.S."/>
            <person name="Sirot L."/>
            <person name="Sirota M."/>
            <person name="Sisneros N.B."/>
            <person name="Smith C.D."/>
            <person name="Smith T.F."/>
            <person name="Spieth J."/>
            <person name="Stage D.E."/>
            <person name="Stark A."/>
            <person name="Stephan W."/>
            <person name="Strausberg R.L."/>
            <person name="Strempel S."/>
            <person name="Sturgill D."/>
            <person name="Sutton G."/>
            <person name="Sutton G.G."/>
            <person name="Tao W."/>
            <person name="Teichmann S."/>
            <person name="Tobari Y.N."/>
            <person name="Tomimura Y."/>
            <person name="Tsolas J.M."/>
            <person name="Valente V.L."/>
            <person name="Venter E."/>
            <person name="Venter J.C."/>
            <person name="Vicario S."/>
            <person name="Vieira F.G."/>
            <person name="Vilella A.J."/>
            <person name="Villasante A."/>
            <person name="Walenz B."/>
            <person name="Wang J."/>
            <person name="Wasserman M."/>
            <person name="Watts T."/>
            <person name="Wilson D."/>
            <person name="Wilson R.K."/>
            <person name="Wing R.A."/>
            <person name="Wolfner M.F."/>
            <person name="Wong A."/>
            <person name="Wong G.K."/>
            <person name="Wu C.I."/>
            <person name="Wu G."/>
            <person name="Yamamoto D."/>
            <person name="Yang H.P."/>
            <person name="Yang S.P."/>
            <person name="Yorke J.A."/>
            <person name="Yoshida K."/>
            <person name="Zdobnov E."/>
            <person name="Zhang P."/>
            <person name="Zhang Y."/>
            <person name="Zimin A.V."/>
            <person name="Baldwin J."/>
            <person name="Abdouelleil A."/>
            <person name="Abdulkadir J."/>
            <person name="Abebe A."/>
            <person name="Abera B."/>
            <person name="Abreu J."/>
            <person name="Acer S.C."/>
            <person name="Aftuck L."/>
            <person name="Alexander A."/>
            <person name="An P."/>
            <person name="Anderson E."/>
            <person name="Anderson S."/>
            <person name="Arachi H."/>
            <person name="Azer M."/>
            <person name="Bachantsang P."/>
            <person name="Barry A."/>
            <person name="Bayul T."/>
            <person name="Berlin A."/>
            <person name="Bessette D."/>
            <person name="Bloom T."/>
            <person name="Blye J."/>
            <person name="Boguslavskiy L."/>
            <person name="Bonnet C."/>
            <person name="Boukhgalter B."/>
            <person name="Bourzgui I."/>
            <person name="Brown A."/>
            <person name="Cahill P."/>
            <person name="Channer S."/>
            <person name="Cheshatsang Y."/>
            <person name="Chuda L."/>
            <person name="Citroen M."/>
            <person name="Collymore A."/>
            <person name="Cooke P."/>
            <person name="Costello M."/>
            <person name="D'Aco K."/>
            <person name="Daza R."/>
            <person name="De Haan G."/>
            <person name="DeGray S."/>
            <person name="DeMaso C."/>
            <person name="Dhargay N."/>
            <person name="Dooley K."/>
            <person name="Dooley E."/>
            <person name="Doricent M."/>
            <person name="Dorje P."/>
            <person name="Dorjee K."/>
            <person name="Dupes A."/>
            <person name="Elong R."/>
            <person name="Falk J."/>
            <person name="Farina A."/>
            <person name="Faro S."/>
            <person name="Ferguson D."/>
            <person name="Fisher S."/>
            <person name="Foley C.D."/>
            <person name="Franke A."/>
            <person name="Friedrich D."/>
            <person name="Gadbois L."/>
            <person name="Gearin G."/>
            <person name="Gearin C.R."/>
            <person name="Giannoukos G."/>
            <person name="Goode T."/>
            <person name="Graham J."/>
            <person name="Grandbois E."/>
            <person name="Grewal S."/>
            <person name="Gyaltsen K."/>
            <person name="Hafez N."/>
            <person name="Hagos B."/>
            <person name="Hall J."/>
            <person name="Henson C."/>
            <person name="Hollinger A."/>
            <person name="Honan T."/>
            <person name="Huard M.D."/>
            <person name="Hughes L."/>
            <person name="Hurhula B."/>
            <person name="Husby M.E."/>
            <person name="Kamat A."/>
            <person name="Kanga B."/>
            <person name="Kashin S."/>
            <person name="Khazanovich D."/>
            <person name="Kisner P."/>
            <person name="Lance K."/>
            <person name="Lara M."/>
            <person name="Lee W."/>
            <person name="Lennon N."/>
            <person name="Letendre F."/>
            <person name="LeVine R."/>
            <person name="Lipovsky A."/>
            <person name="Liu X."/>
            <person name="Liu J."/>
            <person name="Liu S."/>
            <person name="Lokyitsang T."/>
            <person name="Lokyitsang Y."/>
            <person name="Lubonja R."/>
            <person name="Lui A."/>
            <person name="MacDonald P."/>
            <person name="Magnisalis V."/>
            <person name="Maru K."/>
            <person name="Matthews C."/>
            <person name="McCusker W."/>
            <person name="McDonough S."/>
            <person name="Mehta T."/>
            <person name="Meldrim J."/>
            <person name="Meneus L."/>
            <person name="Mihai O."/>
            <person name="Mihalev A."/>
            <person name="Mihova T."/>
            <person name="Mittelman R."/>
            <person name="Mlenga V."/>
            <person name="Montmayeur A."/>
            <person name="Mulrain L."/>
            <person name="Navidi A."/>
            <person name="Naylor J."/>
            <person name="Negash T."/>
            <person name="Nguyen T."/>
            <person name="Nguyen N."/>
            <person name="Nicol R."/>
            <person name="Norbu C."/>
            <person name="Norbu N."/>
            <person name="Novod N."/>
            <person name="O'Neill B."/>
            <person name="Osman S."/>
            <person name="Markiewicz E."/>
            <person name="Oyono O.L."/>
            <person name="Patti C."/>
            <person name="Phunkhang P."/>
            <person name="Pierre F."/>
            <person name="Priest M."/>
            <person name="Raghuraman S."/>
            <person name="Rege F."/>
            <person name="Reyes R."/>
            <person name="Rise C."/>
            <person name="Rogov P."/>
            <person name="Ross K."/>
            <person name="Ryan E."/>
            <person name="Settipalli S."/>
            <person name="Shea T."/>
            <person name="Sherpa N."/>
            <person name="Shi L."/>
            <person name="Shih D."/>
            <person name="Sparrow T."/>
            <person name="Spaulding J."/>
            <person name="Stalker J."/>
            <person name="Stange-Thomann N."/>
            <person name="Stavropoulos S."/>
            <person name="Stone C."/>
            <person name="Strader C."/>
            <person name="Tesfaye S."/>
            <person name="Thomson T."/>
            <person name="Thoulutsang Y."/>
            <person name="Thoulutsang D."/>
            <person name="Topham K."/>
            <person name="Topping I."/>
            <person name="Tsamla T."/>
            <person name="Vassiliev H."/>
            <person name="Vo A."/>
            <person name="Wangchuk T."/>
            <person name="Wangdi T."/>
            <person name="Weiand M."/>
            <person name="Wilkinson J."/>
            <person name="Wilson A."/>
            <person name="Yadav S."/>
            <person name="Young G."/>
            <person name="Yu Q."/>
            <person name="Zembek L."/>
            <person name="Zhong D."/>
            <person name="Zimmer A."/>
            <person name="Zwirko Z."/>
            <person name="Jaffe D.B."/>
            <person name="Alvarez P."/>
            <person name="Brockman W."/>
            <person name="Butler J."/>
            <person name="Chin C."/>
            <person name="Gnerre S."/>
            <person name="Grabherr M."/>
            <person name="Kleber M."/>
            <person name="Mauceli E."/>
            <person name="MacCallum I."/>
        </authorList>
    </citation>
    <scope>NUCLEOTIDE SEQUENCE [LARGE SCALE GENOMIC DNA]</scope>
    <source>
        <strain evidence="3">Tucson 14024-0371.13</strain>
    </source>
</reference>
<dbReference type="InParanoid" id="A0A0P8ZLR6"/>
<evidence type="ECO:0000313" key="2">
    <source>
        <dbReference type="EMBL" id="KPU75738.1"/>
    </source>
</evidence>
<evidence type="ECO:0000256" key="1">
    <source>
        <dbReference type="SAM" id="SignalP"/>
    </source>
</evidence>
<organism evidence="2 3">
    <name type="scientific">Drosophila ananassae</name>
    <name type="common">Fruit fly</name>
    <dbReference type="NCBI Taxonomy" id="7217"/>
    <lineage>
        <taxon>Eukaryota</taxon>
        <taxon>Metazoa</taxon>
        <taxon>Ecdysozoa</taxon>
        <taxon>Arthropoda</taxon>
        <taxon>Hexapoda</taxon>
        <taxon>Insecta</taxon>
        <taxon>Pterygota</taxon>
        <taxon>Neoptera</taxon>
        <taxon>Endopterygota</taxon>
        <taxon>Diptera</taxon>
        <taxon>Brachycera</taxon>
        <taxon>Muscomorpha</taxon>
        <taxon>Ephydroidea</taxon>
        <taxon>Drosophilidae</taxon>
        <taxon>Drosophila</taxon>
        <taxon>Sophophora</taxon>
    </lineage>
</organism>
<protein>
    <submittedName>
        <fullName evidence="2">Uncharacterized protein, isoform C</fullName>
    </submittedName>
</protein>
<dbReference type="EMBL" id="CH902619">
    <property type="protein sequence ID" value="KPU75738.1"/>
    <property type="molecule type" value="Genomic_DNA"/>
</dbReference>
<dbReference type="AlphaFoldDB" id="A0A0P8ZLR6"/>
<keyword evidence="1" id="KW-0732">Signal</keyword>
<dbReference type="GeneID" id="26513875"/>
<dbReference type="STRING" id="7217.A0A0P8ZLR6"/>
<evidence type="ECO:0000313" key="3">
    <source>
        <dbReference type="Proteomes" id="UP000007801"/>
    </source>
</evidence>
<name>A0A0P8ZLR6_DROAN</name>